<dbReference type="GO" id="GO:0003676">
    <property type="term" value="F:nucleic acid binding"/>
    <property type="evidence" value="ECO:0007669"/>
    <property type="project" value="InterPro"/>
</dbReference>
<dbReference type="NCBIfam" id="NF003765">
    <property type="entry name" value="PRK05359.1"/>
    <property type="match status" value="1"/>
</dbReference>
<dbReference type="InterPro" id="IPR022894">
    <property type="entry name" value="Oligoribonuclease"/>
</dbReference>
<dbReference type="PANTHER" id="PTHR11046:SF0">
    <property type="entry name" value="OLIGORIBONUCLEASE, MITOCHONDRIAL"/>
    <property type="match status" value="1"/>
</dbReference>
<comment type="similarity">
    <text evidence="1">Belongs to the oligoribonuclease family.</text>
</comment>
<keyword evidence="7" id="KW-1185">Reference proteome</keyword>
<dbReference type="CDD" id="cd06135">
    <property type="entry name" value="Orn"/>
    <property type="match status" value="1"/>
</dbReference>
<name>A0A0L7RBL5_9HYME</name>
<feature type="domain" description="Exonuclease" evidence="5">
    <location>
        <begin position="1"/>
        <end position="164"/>
    </location>
</feature>
<accession>A0A0L7RBL5</accession>
<evidence type="ECO:0000259" key="5">
    <source>
        <dbReference type="SMART" id="SM00479"/>
    </source>
</evidence>
<keyword evidence="3" id="KW-0378">Hydrolase</keyword>
<evidence type="ECO:0000313" key="7">
    <source>
        <dbReference type="Proteomes" id="UP000053825"/>
    </source>
</evidence>
<dbReference type="STRING" id="597456.A0A0L7RBL5"/>
<dbReference type="InterPro" id="IPR036397">
    <property type="entry name" value="RNaseH_sf"/>
</dbReference>
<dbReference type="PANTHER" id="PTHR11046">
    <property type="entry name" value="OLIGORIBONUCLEASE, MITOCHONDRIAL"/>
    <property type="match status" value="1"/>
</dbReference>
<dbReference type="GO" id="GO:0005739">
    <property type="term" value="C:mitochondrion"/>
    <property type="evidence" value="ECO:0007669"/>
    <property type="project" value="TreeGrafter"/>
</dbReference>
<keyword evidence="4" id="KW-0269">Exonuclease</keyword>
<dbReference type="AlphaFoldDB" id="A0A0L7RBL5"/>
<dbReference type="GO" id="GO:0000175">
    <property type="term" value="F:3'-5'-RNA exonuclease activity"/>
    <property type="evidence" value="ECO:0007669"/>
    <property type="project" value="InterPro"/>
</dbReference>
<evidence type="ECO:0000256" key="4">
    <source>
        <dbReference type="ARBA" id="ARBA00022839"/>
    </source>
</evidence>
<gene>
    <name evidence="6" type="ORF">WH47_03299</name>
</gene>
<dbReference type="EMBL" id="KQ414617">
    <property type="protein sequence ID" value="KOC68141.1"/>
    <property type="molecule type" value="Genomic_DNA"/>
</dbReference>
<dbReference type="SMART" id="SM00479">
    <property type="entry name" value="EXOIII"/>
    <property type="match status" value="1"/>
</dbReference>
<dbReference type="InterPro" id="IPR013520">
    <property type="entry name" value="Ribonucl_H"/>
</dbReference>
<proteinExistence type="inferred from homology"/>
<evidence type="ECO:0000256" key="1">
    <source>
        <dbReference type="ARBA" id="ARBA00009921"/>
    </source>
</evidence>
<evidence type="ECO:0000313" key="6">
    <source>
        <dbReference type="EMBL" id="KOC68141.1"/>
    </source>
</evidence>
<keyword evidence="2" id="KW-0540">Nuclease</keyword>
<reference evidence="6 7" key="1">
    <citation type="submission" date="2015-07" db="EMBL/GenBank/DDBJ databases">
        <title>The genome of Habropoda laboriosa.</title>
        <authorList>
            <person name="Pan H."/>
            <person name="Kapheim K."/>
        </authorList>
    </citation>
    <scope>NUCLEOTIDE SEQUENCE [LARGE SCALE GENOMIC DNA]</scope>
    <source>
        <strain evidence="6">0110345459</strain>
    </source>
</reference>
<protein>
    <submittedName>
        <fullName evidence="6">Putative oligoribonuclease</fullName>
    </submittedName>
</protein>
<dbReference type="Gene3D" id="3.30.420.10">
    <property type="entry name" value="Ribonuclease H-like superfamily/Ribonuclease H"/>
    <property type="match status" value="1"/>
</dbReference>
<dbReference type="Proteomes" id="UP000053825">
    <property type="component" value="Unassembled WGS sequence"/>
</dbReference>
<evidence type="ECO:0000256" key="3">
    <source>
        <dbReference type="ARBA" id="ARBA00022801"/>
    </source>
</evidence>
<evidence type="ECO:0000256" key="2">
    <source>
        <dbReference type="ARBA" id="ARBA00022722"/>
    </source>
</evidence>
<dbReference type="OrthoDB" id="270189at2759"/>
<dbReference type="InterPro" id="IPR012337">
    <property type="entry name" value="RNaseH-like_sf"/>
</dbReference>
<dbReference type="Pfam" id="PF00929">
    <property type="entry name" value="RNase_T"/>
    <property type="match status" value="1"/>
</dbReference>
<dbReference type="SUPFAM" id="SSF53098">
    <property type="entry name" value="Ribonuclease H-like"/>
    <property type="match status" value="1"/>
</dbReference>
<organism evidence="6 7">
    <name type="scientific">Habropoda laboriosa</name>
    <dbReference type="NCBI Taxonomy" id="597456"/>
    <lineage>
        <taxon>Eukaryota</taxon>
        <taxon>Metazoa</taxon>
        <taxon>Ecdysozoa</taxon>
        <taxon>Arthropoda</taxon>
        <taxon>Hexapoda</taxon>
        <taxon>Insecta</taxon>
        <taxon>Pterygota</taxon>
        <taxon>Neoptera</taxon>
        <taxon>Endopterygota</taxon>
        <taxon>Hymenoptera</taxon>
        <taxon>Apocrita</taxon>
        <taxon>Aculeata</taxon>
        <taxon>Apoidea</taxon>
        <taxon>Anthophila</taxon>
        <taxon>Apidae</taxon>
        <taxon>Habropoda</taxon>
    </lineage>
</organism>
<sequence>MTGLNIEKDSILEIACIITDKSLKIITEEFNVVINHSDEVLENMNEWCMNTHYKTGLVQECKSSTTSLKEAEQMFLNYVKKYIPKNTCPIAGNTVYNDRLFLRKYMPLVSDYFHYRIIDVSTIKELTRMWYPKIFENSPKESHKAKCHHRAFCIYNCSGNIFNIKITKTDCIFKTFLIQYIFLRSNI</sequence>